<reference evidence="2 3" key="1">
    <citation type="journal article" date="2019" name="G3 (Bethesda)">
        <title>Sequencing of a Wild Apple (Malus baccata) Genome Unravels the Differences Between Cultivated and Wild Apple Species Regarding Disease Resistance and Cold Tolerance.</title>
        <authorList>
            <person name="Chen X."/>
        </authorList>
    </citation>
    <scope>NUCLEOTIDE SEQUENCE [LARGE SCALE GENOMIC DNA]</scope>
    <source>
        <strain evidence="3">cv. Shandingzi</strain>
        <tissue evidence="2">Leaves</tissue>
    </source>
</reference>
<evidence type="ECO:0000313" key="2">
    <source>
        <dbReference type="EMBL" id="TQE06792.1"/>
    </source>
</evidence>
<dbReference type="GO" id="GO:0003676">
    <property type="term" value="F:nucleic acid binding"/>
    <property type="evidence" value="ECO:0007669"/>
    <property type="project" value="InterPro"/>
</dbReference>
<dbReference type="GO" id="GO:0004523">
    <property type="term" value="F:RNA-DNA hybrid ribonuclease activity"/>
    <property type="evidence" value="ECO:0007669"/>
    <property type="project" value="InterPro"/>
</dbReference>
<dbReference type="PANTHER" id="PTHR47074:SF11">
    <property type="entry name" value="REVERSE TRANSCRIPTASE-LIKE PROTEIN"/>
    <property type="match status" value="1"/>
</dbReference>
<accession>A0A540N6W6</accession>
<dbReference type="InterPro" id="IPR052929">
    <property type="entry name" value="RNase_H-like_EbsB-rel"/>
</dbReference>
<sequence>MIKVNVDASWKLRSTEGYVGIVIRDSQGRCKSMERKKVRASNALMPEAKAVFQGCLSARQRNYPCLIVEFDSKQVISALNEGKGNCSWEIFPIVNHIIDVGKSFQNCKWSWVPRSANEATNFVATYVGMEMSE</sequence>
<dbReference type="AlphaFoldDB" id="A0A540N6W6"/>
<dbReference type="STRING" id="106549.A0A540N6W6"/>
<proteinExistence type="predicted"/>
<gene>
    <name evidence="2" type="ORF">C1H46_007574</name>
</gene>
<dbReference type="InterPro" id="IPR012337">
    <property type="entry name" value="RNaseH-like_sf"/>
</dbReference>
<dbReference type="InterPro" id="IPR002156">
    <property type="entry name" value="RNaseH_domain"/>
</dbReference>
<name>A0A540N6W6_MALBA</name>
<dbReference type="PANTHER" id="PTHR47074">
    <property type="entry name" value="BNAC02G40300D PROTEIN"/>
    <property type="match status" value="1"/>
</dbReference>
<feature type="domain" description="RNase H type-1" evidence="1">
    <location>
        <begin position="5"/>
        <end position="125"/>
    </location>
</feature>
<dbReference type="Pfam" id="PF13456">
    <property type="entry name" value="RVT_3"/>
    <property type="match status" value="1"/>
</dbReference>
<dbReference type="SUPFAM" id="SSF53098">
    <property type="entry name" value="Ribonuclease H-like"/>
    <property type="match status" value="1"/>
</dbReference>
<evidence type="ECO:0000313" key="3">
    <source>
        <dbReference type="Proteomes" id="UP000315295"/>
    </source>
</evidence>
<evidence type="ECO:0000259" key="1">
    <source>
        <dbReference type="Pfam" id="PF13456"/>
    </source>
</evidence>
<dbReference type="InterPro" id="IPR036397">
    <property type="entry name" value="RNaseH_sf"/>
</dbReference>
<dbReference type="CDD" id="cd06222">
    <property type="entry name" value="RNase_H_like"/>
    <property type="match status" value="1"/>
</dbReference>
<dbReference type="EMBL" id="VIEB01000097">
    <property type="protein sequence ID" value="TQE06792.1"/>
    <property type="molecule type" value="Genomic_DNA"/>
</dbReference>
<comment type="caution">
    <text evidence="2">The sequence shown here is derived from an EMBL/GenBank/DDBJ whole genome shotgun (WGS) entry which is preliminary data.</text>
</comment>
<dbReference type="InterPro" id="IPR044730">
    <property type="entry name" value="RNase_H-like_dom_plant"/>
</dbReference>
<protein>
    <recommendedName>
        <fullName evidence="1">RNase H type-1 domain-containing protein</fullName>
    </recommendedName>
</protein>
<organism evidence="2 3">
    <name type="scientific">Malus baccata</name>
    <name type="common">Siberian crab apple</name>
    <name type="synonym">Pyrus baccata</name>
    <dbReference type="NCBI Taxonomy" id="106549"/>
    <lineage>
        <taxon>Eukaryota</taxon>
        <taxon>Viridiplantae</taxon>
        <taxon>Streptophyta</taxon>
        <taxon>Embryophyta</taxon>
        <taxon>Tracheophyta</taxon>
        <taxon>Spermatophyta</taxon>
        <taxon>Magnoliopsida</taxon>
        <taxon>eudicotyledons</taxon>
        <taxon>Gunneridae</taxon>
        <taxon>Pentapetalae</taxon>
        <taxon>rosids</taxon>
        <taxon>fabids</taxon>
        <taxon>Rosales</taxon>
        <taxon>Rosaceae</taxon>
        <taxon>Amygdaloideae</taxon>
        <taxon>Maleae</taxon>
        <taxon>Malus</taxon>
    </lineage>
</organism>
<dbReference type="Proteomes" id="UP000315295">
    <property type="component" value="Unassembled WGS sequence"/>
</dbReference>
<dbReference type="Gene3D" id="3.30.420.10">
    <property type="entry name" value="Ribonuclease H-like superfamily/Ribonuclease H"/>
    <property type="match status" value="1"/>
</dbReference>
<keyword evidence="3" id="KW-1185">Reference proteome</keyword>